<dbReference type="Pfam" id="PF17963">
    <property type="entry name" value="Big_9"/>
    <property type="match status" value="1"/>
</dbReference>
<evidence type="ECO:0008006" key="5">
    <source>
        <dbReference type="Google" id="ProtNLM"/>
    </source>
</evidence>
<feature type="region of interest" description="Disordered" evidence="1">
    <location>
        <begin position="558"/>
        <end position="584"/>
    </location>
</feature>
<dbReference type="RefSeq" id="WP_138195112.1">
    <property type="nucleotide sequence ID" value="NZ_VCIW01000009.1"/>
</dbReference>
<evidence type="ECO:0000313" key="3">
    <source>
        <dbReference type="EMBL" id="TLS51500.1"/>
    </source>
</evidence>
<evidence type="ECO:0000256" key="2">
    <source>
        <dbReference type="SAM" id="SignalP"/>
    </source>
</evidence>
<sequence length="627" mass="67929">MLKTTKRFAALLMSSVLFASSVPAASAADAGKLTYEVTYSAEDLSTPMDWYNSDYFDNPEYKENRFVQYWVETPIAPGGPRDTGFYIVYNEEGMNIFFQSNEQEREANGVLKNSSLEIFLQTGHGDLPYHQMIIPTNGGPVDYFEWQTEYRNNRPLKGNVTVVNEEIPTGWGTVVRIPWETYYEHVPLNGEDWEFAMIRWSPSHSPTWGGRVHQAGRFNVLDIQAPTAEQRTNIQKNVIRKAWAKFNETSATLRATWLNGDADDERFFNRYLQPLIAEGEAKGAEISNLDAMSAAEVDAMYAHVDEWFELRYDAEDARTADLKNRFFAENEAPTVADVTYSTLKNTPAAGTIVGTDPDGGALTFALGTAPLHGTATVTEGGDWTYAPNEDYVGTDAFTVVATDASGETATATVSVTVLRGPETTASISPGEPNGGGGWYTSDVTVALATTADDAVGANRTEYRIDGGDWTVYVEPIVLTEDGAHVVEYRGVDNAGHVEATRTATIAIDKSAPEAAVVLDVAVLWPPNHKLMPIQATVTSGDGEGGSGVASVRLVSIASSEPDEGTDGEDVPGDVADAEYGTEDTSFSLRAERSDGGSGRVYTITYAIADVAGNVTTVEATVTVPHNQ</sequence>
<feature type="chain" id="PRO_5038666226" description="Cadherin domain-containing protein" evidence="2">
    <location>
        <begin position="20"/>
        <end position="627"/>
    </location>
</feature>
<accession>A0A5R9GBQ2</accession>
<evidence type="ECO:0000313" key="4">
    <source>
        <dbReference type="Proteomes" id="UP000309676"/>
    </source>
</evidence>
<dbReference type="Gene3D" id="2.60.40.3440">
    <property type="match status" value="1"/>
</dbReference>
<dbReference type="NCBIfam" id="NF047446">
    <property type="entry name" value="barrel_OmpL47"/>
    <property type="match status" value="1"/>
</dbReference>
<reference evidence="3 4" key="1">
    <citation type="submission" date="2019-05" db="EMBL/GenBank/DDBJ databases">
        <authorList>
            <person name="Narsing Rao M.P."/>
            <person name="Li W.J."/>
        </authorList>
    </citation>
    <scope>NUCLEOTIDE SEQUENCE [LARGE SCALE GENOMIC DNA]</scope>
    <source>
        <strain evidence="3 4">SYSU_K30003</strain>
    </source>
</reference>
<proteinExistence type="predicted"/>
<name>A0A5R9GBQ2_9BACL</name>
<dbReference type="EMBL" id="VCIW01000009">
    <property type="protein sequence ID" value="TLS51500.1"/>
    <property type="molecule type" value="Genomic_DNA"/>
</dbReference>
<protein>
    <recommendedName>
        <fullName evidence="5">Cadherin domain-containing protein</fullName>
    </recommendedName>
</protein>
<dbReference type="OrthoDB" id="340819at2"/>
<organism evidence="3 4">
    <name type="scientific">Paenibacillus antri</name>
    <dbReference type="NCBI Taxonomy" id="2582848"/>
    <lineage>
        <taxon>Bacteria</taxon>
        <taxon>Bacillati</taxon>
        <taxon>Bacillota</taxon>
        <taxon>Bacilli</taxon>
        <taxon>Bacillales</taxon>
        <taxon>Paenibacillaceae</taxon>
        <taxon>Paenibacillus</taxon>
    </lineage>
</organism>
<dbReference type="AlphaFoldDB" id="A0A5R9GBQ2"/>
<dbReference type="SUPFAM" id="SSF49344">
    <property type="entry name" value="CBD9-like"/>
    <property type="match status" value="1"/>
</dbReference>
<dbReference type="InterPro" id="IPR058094">
    <property type="entry name" value="Ig-like_OmpL47-like"/>
</dbReference>
<keyword evidence="4" id="KW-1185">Reference proteome</keyword>
<feature type="signal peptide" evidence="2">
    <location>
        <begin position="1"/>
        <end position="19"/>
    </location>
</feature>
<gene>
    <name evidence="3" type="ORF">FE782_15435</name>
</gene>
<evidence type="ECO:0000256" key="1">
    <source>
        <dbReference type="SAM" id="MobiDB-lite"/>
    </source>
</evidence>
<feature type="compositionally biased region" description="Acidic residues" evidence="1">
    <location>
        <begin position="560"/>
        <end position="581"/>
    </location>
</feature>
<dbReference type="Proteomes" id="UP000309676">
    <property type="component" value="Unassembled WGS sequence"/>
</dbReference>
<comment type="caution">
    <text evidence="3">The sequence shown here is derived from an EMBL/GenBank/DDBJ whole genome shotgun (WGS) entry which is preliminary data.</text>
</comment>
<keyword evidence="2" id="KW-0732">Signal</keyword>